<feature type="transmembrane region" description="Helical" evidence="1">
    <location>
        <begin position="162"/>
        <end position="178"/>
    </location>
</feature>
<comment type="caution">
    <text evidence="2">The sequence shown here is derived from an EMBL/GenBank/DDBJ whole genome shotgun (WGS) entry which is preliminary data.</text>
</comment>
<organism evidence="2 3">
    <name type="scientific">candidate division WWE3 bacterium CG_4_9_14_3_um_filter_34_6</name>
    <dbReference type="NCBI Taxonomy" id="1975079"/>
    <lineage>
        <taxon>Bacteria</taxon>
        <taxon>Katanobacteria</taxon>
    </lineage>
</organism>
<evidence type="ECO:0000256" key="1">
    <source>
        <dbReference type="SAM" id="Phobius"/>
    </source>
</evidence>
<feature type="transmembrane region" description="Helical" evidence="1">
    <location>
        <begin position="6"/>
        <end position="27"/>
    </location>
</feature>
<evidence type="ECO:0008006" key="4">
    <source>
        <dbReference type="Google" id="ProtNLM"/>
    </source>
</evidence>
<accession>A0A2M7X3G5</accession>
<dbReference type="EMBL" id="PFWY01000080">
    <property type="protein sequence ID" value="PJA40687.1"/>
    <property type="molecule type" value="Genomic_DNA"/>
</dbReference>
<proteinExistence type="predicted"/>
<protein>
    <recommendedName>
        <fullName evidence="4">Phospho-N-acetylmuramoyl-pentapeptide-transferase</fullName>
    </recommendedName>
</protein>
<dbReference type="Proteomes" id="UP000230683">
    <property type="component" value="Unassembled WGS sequence"/>
</dbReference>
<sequence>MLNYILTILSSFFVTFAITVPFINFLYKFNIRRISKLDLDKLLPGRQVKMGTPIMGGTVIISAIAFLSIILLRDWEYLTPVLLILFAGGIFGAIDEYTNTLGRTIMAVRISKSANGIVESLFPVDGIMLKIKKIAMTPWKLFEESLRIMGGEQKGLKNHYKFLMYLSVVIAPLVFMILNNHETTLYILKFVSLDLGYFYYILLAF</sequence>
<evidence type="ECO:0000313" key="3">
    <source>
        <dbReference type="Proteomes" id="UP000230683"/>
    </source>
</evidence>
<evidence type="ECO:0000313" key="2">
    <source>
        <dbReference type="EMBL" id="PJA40687.1"/>
    </source>
</evidence>
<keyword evidence="1" id="KW-1133">Transmembrane helix</keyword>
<keyword evidence="1" id="KW-0472">Membrane</keyword>
<reference evidence="3" key="1">
    <citation type="submission" date="2017-09" db="EMBL/GenBank/DDBJ databases">
        <title>Depth-based differentiation of microbial function through sediment-hosted aquifers and enrichment of novel symbionts in the deep terrestrial subsurface.</title>
        <authorList>
            <person name="Probst A.J."/>
            <person name="Ladd B."/>
            <person name="Jarett J.K."/>
            <person name="Geller-Mcgrath D.E."/>
            <person name="Sieber C.M.K."/>
            <person name="Emerson J.B."/>
            <person name="Anantharaman K."/>
            <person name="Thomas B.C."/>
            <person name="Malmstrom R."/>
            <person name="Stieglmeier M."/>
            <person name="Klingl A."/>
            <person name="Woyke T."/>
            <person name="Ryan C.M."/>
            <person name="Banfield J.F."/>
        </authorList>
    </citation>
    <scope>NUCLEOTIDE SEQUENCE [LARGE SCALE GENOMIC DNA]</scope>
</reference>
<feature type="transmembrane region" description="Helical" evidence="1">
    <location>
        <begin position="184"/>
        <end position="203"/>
    </location>
</feature>
<gene>
    <name evidence="2" type="ORF">CO178_01700</name>
</gene>
<feature type="non-terminal residue" evidence="2">
    <location>
        <position position="205"/>
    </location>
</feature>
<feature type="transmembrane region" description="Helical" evidence="1">
    <location>
        <begin position="48"/>
        <end position="71"/>
    </location>
</feature>
<feature type="transmembrane region" description="Helical" evidence="1">
    <location>
        <begin position="77"/>
        <end position="94"/>
    </location>
</feature>
<name>A0A2M7X3G5_UNCKA</name>
<dbReference type="AlphaFoldDB" id="A0A2M7X3G5"/>
<keyword evidence="1" id="KW-0812">Transmembrane</keyword>